<evidence type="ECO:0000256" key="1">
    <source>
        <dbReference type="ARBA" id="ARBA00000832"/>
    </source>
</evidence>
<dbReference type="GO" id="GO:0005975">
    <property type="term" value="P:carbohydrate metabolic process"/>
    <property type="evidence" value="ECO:0007669"/>
    <property type="project" value="UniProtKB-UniRule"/>
</dbReference>
<dbReference type="InterPro" id="IPR039104">
    <property type="entry name" value="6PGL"/>
</dbReference>
<dbReference type="Gene3D" id="3.40.50.1360">
    <property type="match status" value="1"/>
</dbReference>
<dbReference type="UniPathway" id="UPA00115">
    <property type="reaction ID" value="UER00409"/>
</dbReference>
<keyword evidence="10" id="KW-1185">Reference proteome</keyword>
<dbReference type="EMBL" id="FRAQ01000001">
    <property type="protein sequence ID" value="SHK42132.1"/>
    <property type="molecule type" value="Genomic_DNA"/>
</dbReference>
<comment type="similarity">
    <text evidence="4 7">Belongs to the glucosamine/galactosamine-6-phosphate isomerase family. 6-phosphogluconolactonase subfamily.</text>
</comment>
<name>A0A1M6SBH6_9GAMM</name>
<dbReference type="Pfam" id="PF01182">
    <property type="entry name" value="Glucosamine_iso"/>
    <property type="match status" value="1"/>
</dbReference>
<dbReference type="NCBIfam" id="TIGR01198">
    <property type="entry name" value="pgl"/>
    <property type="match status" value="1"/>
</dbReference>
<feature type="domain" description="Glucosamine/galactosamine-6-phosphate isomerase" evidence="8">
    <location>
        <begin position="19"/>
        <end position="237"/>
    </location>
</feature>
<reference evidence="10" key="1">
    <citation type="submission" date="2016-11" db="EMBL/GenBank/DDBJ databases">
        <authorList>
            <person name="Varghese N."/>
            <person name="Submissions S."/>
        </authorList>
    </citation>
    <scope>NUCLEOTIDE SEQUENCE [LARGE SCALE GENOMIC DNA]</scope>
    <source>
        <strain evidence="10">CGMCC 1.10835</strain>
    </source>
</reference>
<dbReference type="InterPro" id="IPR006148">
    <property type="entry name" value="Glc/Gal-6P_isomerase"/>
</dbReference>
<comment type="function">
    <text evidence="2 7">Hydrolysis of 6-phosphogluconolactone to 6-phosphogluconate.</text>
</comment>
<proteinExistence type="inferred from homology"/>
<dbReference type="AlphaFoldDB" id="A0A1M6SBH6"/>
<dbReference type="GO" id="GO:0006098">
    <property type="term" value="P:pentose-phosphate shunt"/>
    <property type="evidence" value="ECO:0007669"/>
    <property type="project" value="UniProtKB-UniPathway"/>
</dbReference>
<sequence>MKTPEIILPRGVEARFGETPEQTAQELANAVAEFLKGRLMKAERVSLAVSGGSTPIPFFQALSLKEMEWGRVDVLLADERWVDETDAASNTRLIKENLLRNNAAAARYFSLKQEGDTPEEGLDAVKSELASLTLPLDVLILGMGNDGHTASLFPDAPEISSAMNADGKERVAAMTPPSQAHPRITLTYPLMHEAKFIVLHLKGHDKLDTLRLALSQPNELLAMPVRGFLKPGLQVFWSP</sequence>
<dbReference type="EC" id="3.1.1.31" evidence="5 7"/>
<comment type="pathway">
    <text evidence="3 7">Carbohydrate degradation; pentose phosphate pathway; D-ribulose 5-phosphate from D-glucose 6-phosphate (oxidative stage): step 2/3.</text>
</comment>
<keyword evidence="7" id="KW-0378">Hydrolase</keyword>
<dbReference type="RefSeq" id="WP_072796938.1">
    <property type="nucleotide sequence ID" value="NZ_FRAQ01000001.1"/>
</dbReference>
<dbReference type="GO" id="GO:0017057">
    <property type="term" value="F:6-phosphogluconolactonase activity"/>
    <property type="evidence" value="ECO:0007669"/>
    <property type="project" value="UniProtKB-UniRule"/>
</dbReference>
<dbReference type="InterPro" id="IPR037171">
    <property type="entry name" value="NagB/RpiA_transferase-like"/>
</dbReference>
<evidence type="ECO:0000256" key="7">
    <source>
        <dbReference type="RuleBase" id="RU365095"/>
    </source>
</evidence>
<dbReference type="PANTHER" id="PTHR11054">
    <property type="entry name" value="6-PHOSPHOGLUCONOLACTONASE"/>
    <property type="match status" value="1"/>
</dbReference>
<evidence type="ECO:0000313" key="9">
    <source>
        <dbReference type="EMBL" id="SHK42132.1"/>
    </source>
</evidence>
<dbReference type="STRING" id="564117.SAMN05216369_1965"/>
<evidence type="ECO:0000256" key="4">
    <source>
        <dbReference type="ARBA" id="ARBA00010662"/>
    </source>
</evidence>
<dbReference type="PANTHER" id="PTHR11054:SF0">
    <property type="entry name" value="6-PHOSPHOGLUCONOLACTONASE"/>
    <property type="match status" value="1"/>
</dbReference>
<comment type="catalytic activity">
    <reaction evidence="1 7">
        <text>6-phospho-D-glucono-1,5-lactone + H2O = 6-phospho-D-gluconate + H(+)</text>
        <dbReference type="Rhea" id="RHEA:12556"/>
        <dbReference type="ChEBI" id="CHEBI:15377"/>
        <dbReference type="ChEBI" id="CHEBI:15378"/>
        <dbReference type="ChEBI" id="CHEBI:57955"/>
        <dbReference type="ChEBI" id="CHEBI:58759"/>
        <dbReference type="EC" id="3.1.1.31"/>
    </reaction>
</comment>
<dbReference type="Proteomes" id="UP000184497">
    <property type="component" value="Unassembled WGS sequence"/>
</dbReference>
<evidence type="ECO:0000256" key="5">
    <source>
        <dbReference type="ARBA" id="ARBA00013198"/>
    </source>
</evidence>
<evidence type="ECO:0000256" key="2">
    <source>
        <dbReference type="ARBA" id="ARBA00002681"/>
    </source>
</evidence>
<dbReference type="CDD" id="cd01400">
    <property type="entry name" value="6PGL"/>
    <property type="match status" value="1"/>
</dbReference>
<organism evidence="9 10">
    <name type="scientific">Marinobacter antarcticus</name>
    <dbReference type="NCBI Taxonomy" id="564117"/>
    <lineage>
        <taxon>Bacteria</taxon>
        <taxon>Pseudomonadati</taxon>
        <taxon>Pseudomonadota</taxon>
        <taxon>Gammaproteobacteria</taxon>
        <taxon>Pseudomonadales</taxon>
        <taxon>Marinobacteraceae</taxon>
        <taxon>Marinobacter</taxon>
    </lineage>
</organism>
<protein>
    <recommendedName>
        <fullName evidence="6 7">6-phosphogluconolactonase</fullName>
        <shortName evidence="7">6PGL</shortName>
        <ecNumber evidence="5 7">3.1.1.31</ecNumber>
    </recommendedName>
</protein>
<dbReference type="SUPFAM" id="SSF100950">
    <property type="entry name" value="NagB/RpiA/CoA transferase-like"/>
    <property type="match status" value="1"/>
</dbReference>
<dbReference type="InterPro" id="IPR005900">
    <property type="entry name" value="6-phosphogluconolactonase_DevB"/>
</dbReference>
<gene>
    <name evidence="7" type="primary">pgl</name>
    <name evidence="9" type="ORF">SAMN05216369_1965</name>
</gene>
<evidence type="ECO:0000256" key="6">
    <source>
        <dbReference type="ARBA" id="ARBA00020337"/>
    </source>
</evidence>
<evidence type="ECO:0000259" key="8">
    <source>
        <dbReference type="Pfam" id="PF01182"/>
    </source>
</evidence>
<accession>A0A1M6SBH6</accession>
<evidence type="ECO:0000256" key="3">
    <source>
        <dbReference type="ARBA" id="ARBA00004961"/>
    </source>
</evidence>
<dbReference type="OrthoDB" id="9810967at2"/>
<evidence type="ECO:0000313" key="10">
    <source>
        <dbReference type="Proteomes" id="UP000184497"/>
    </source>
</evidence>